<dbReference type="AlphaFoldDB" id="A0A8J4CSY2"/>
<dbReference type="Pfam" id="PF17862">
    <property type="entry name" value="AAA_lid_3"/>
    <property type="match status" value="1"/>
</dbReference>
<feature type="domain" description="AAA+ ATPase" evidence="5">
    <location>
        <begin position="461"/>
        <end position="599"/>
    </location>
</feature>
<comment type="similarity">
    <text evidence="1">Belongs to the AAA ATPase family.</text>
</comment>
<dbReference type="OrthoDB" id="10251136at2759"/>
<proteinExistence type="inferred from homology"/>
<dbReference type="FunFam" id="1.10.8.60:FF:000022">
    <property type="entry name" value="Fidgetin like 1"/>
    <property type="match status" value="1"/>
</dbReference>
<dbReference type="EMBL" id="BNCP01000043">
    <property type="protein sequence ID" value="GIL88086.1"/>
    <property type="molecule type" value="Genomic_DNA"/>
</dbReference>
<dbReference type="SUPFAM" id="SSF52540">
    <property type="entry name" value="P-loop containing nucleoside triphosphate hydrolases"/>
    <property type="match status" value="1"/>
</dbReference>
<dbReference type="SMART" id="SM00382">
    <property type="entry name" value="AAA"/>
    <property type="match status" value="1"/>
</dbReference>
<dbReference type="InterPro" id="IPR027417">
    <property type="entry name" value="P-loop_NTPase"/>
</dbReference>
<dbReference type="PROSITE" id="PS00674">
    <property type="entry name" value="AAA"/>
    <property type="match status" value="1"/>
</dbReference>
<keyword evidence="7" id="KW-1185">Reference proteome</keyword>
<dbReference type="PANTHER" id="PTHR23074">
    <property type="entry name" value="AAA DOMAIN-CONTAINING"/>
    <property type="match status" value="1"/>
</dbReference>
<dbReference type="Pfam" id="PF09336">
    <property type="entry name" value="Vps4_C"/>
    <property type="match status" value="1"/>
</dbReference>
<dbReference type="InterPro" id="IPR003960">
    <property type="entry name" value="ATPase_AAA_CS"/>
</dbReference>
<dbReference type="GO" id="GO:0016887">
    <property type="term" value="F:ATP hydrolysis activity"/>
    <property type="evidence" value="ECO:0007669"/>
    <property type="project" value="InterPro"/>
</dbReference>
<evidence type="ECO:0000313" key="6">
    <source>
        <dbReference type="EMBL" id="GIL88086.1"/>
    </source>
</evidence>
<dbReference type="Gene3D" id="1.10.8.60">
    <property type="match status" value="1"/>
</dbReference>
<dbReference type="InterPro" id="IPR003593">
    <property type="entry name" value="AAA+_ATPase"/>
</dbReference>
<evidence type="ECO:0000256" key="3">
    <source>
        <dbReference type="ARBA" id="ARBA00022840"/>
    </source>
</evidence>
<evidence type="ECO:0000256" key="1">
    <source>
        <dbReference type="ARBA" id="ARBA00006914"/>
    </source>
</evidence>
<dbReference type="Proteomes" id="UP000747110">
    <property type="component" value="Unassembled WGS sequence"/>
</dbReference>
<dbReference type="Pfam" id="PF00004">
    <property type="entry name" value="AAA"/>
    <property type="match status" value="1"/>
</dbReference>
<feature type="region of interest" description="Disordered" evidence="4">
    <location>
        <begin position="300"/>
        <end position="371"/>
    </location>
</feature>
<reference evidence="6" key="1">
    <citation type="journal article" date="2021" name="Proc. Natl. Acad. Sci. U.S.A.">
        <title>Three genomes in the algal genus Volvox reveal the fate of a haploid sex-determining region after a transition to homothallism.</title>
        <authorList>
            <person name="Yamamoto K."/>
            <person name="Hamaji T."/>
            <person name="Kawai-Toyooka H."/>
            <person name="Matsuzaki R."/>
            <person name="Takahashi F."/>
            <person name="Nishimura Y."/>
            <person name="Kawachi M."/>
            <person name="Noguchi H."/>
            <person name="Minakuchi Y."/>
            <person name="Umen J.G."/>
            <person name="Toyoda A."/>
            <person name="Nozaki H."/>
        </authorList>
    </citation>
    <scope>NUCLEOTIDE SEQUENCE</scope>
    <source>
        <strain evidence="6">NIES-3786</strain>
    </source>
</reference>
<dbReference type="FunFam" id="3.40.50.300:FF:000093">
    <property type="entry name" value="Fidgetin-like 1"/>
    <property type="match status" value="1"/>
</dbReference>
<dbReference type="InterPro" id="IPR003959">
    <property type="entry name" value="ATPase_AAA_core"/>
</dbReference>
<name>A0A8J4CSY2_9CHLO</name>
<evidence type="ECO:0000313" key="7">
    <source>
        <dbReference type="Proteomes" id="UP000747110"/>
    </source>
</evidence>
<evidence type="ECO:0000259" key="5">
    <source>
        <dbReference type="SMART" id="SM00382"/>
    </source>
</evidence>
<accession>A0A8J4CSY2</accession>
<keyword evidence="2" id="KW-0547">Nucleotide-binding</keyword>
<feature type="compositionally biased region" description="Polar residues" evidence="4">
    <location>
        <begin position="144"/>
        <end position="154"/>
    </location>
</feature>
<evidence type="ECO:0000256" key="2">
    <source>
        <dbReference type="ARBA" id="ARBA00022741"/>
    </source>
</evidence>
<dbReference type="Gene3D" id="3.40.50.300">
    <property type="entry name" value="P-loop containing nucleotide triphosphate hydrolases"/>
    <property type="match status" value="1"/>
</dbReference>
<dbReference type="InterPro" id="IPR050304">
    <property type="entry name" value="MT-severing_AAA_ATPase"/>
</dbReference>
<dbReference type="InterPro" id="IPR015415">
    <property type="entry name" value="Spast_Vps4_C"/>
</dbReference>
<dbReference type="InterPro" id="IPR041569">
    <property type="entry name" value="AAA_lid_3"/>
</dbReference>
<feature type="compositionally biased region" description="Gly residues" evidence="4">
    <location>
        <begin position="355"/>
        <end position="365"/>
    </location>
</feature>
<protein>
    <recommendedName>
        <fullName evidence="5">AAA+ ATPase domain-containing protein</fullName>
    </recommendedName>
</protein>
<dbReference type="PANTHER" id="PTHR23074:SF17">
    <property type="entry name" value="FIDGETIN-LIKE PROTEIN 1"/>
    <property type="match status" value="1"/>
</dbReference>
<comment type="caution">
    <text evidence="6">The sequence shown here is derived from an EMBL/GenBank/DDBJ whole genome shotgun (WGS) entry which is preliminary data.</text>
</comment>
<dbReference type="GO" id="GO:0005524">
    <property type="term" value="F:ATP binding"/>
    <property type="evidence" value="ECO:0007669"/>
    <property type="project" value="UniProtKB-KW"/>
</dbReference>
<feature type="compositionally biased region" description="Pro residues" evidence="4">
    <location>
        <begin position="204"/>
        <end position="213"/>
    </location>
</feature>
<organism evidence="6 7">
    <name type="scientific">Volvox reticuliferus</name>
    <dbReference type="NCBI Taxonomy" id="1737510"/>
    <lineage>
        <taxon>Eukaryota</taxon>
        <taxon>Viridiplantae</taxon>
        <taxon>Chlorophyta</taxon>
        <taxon>core chlorophytes</taxon>
        <taxon>Chlorophyceae</taxon>
        <taxon>CS clade</taxon>
        <taxon>Chlamydomonadales</taxon>
        <taxon>Volvocaceae</taxon>
        <taxon>Volvox</taxon>
    </lineage>
</organism>
<feature type="region of interest" description="Disordered" evidence="4">
    <location>
        <begin position="198"/>
        <end position="259"/>
    </location>
</feature>
<gene>
    <name evidence="6" type="ORF">Vretifemale_16133</name>
</gene>
<evidence type="ECO:0000256" key="4">
    <source>
        <dbReference type="SAM" id="MobiDB-lite"/>
    </source>
</evidence>
<feature type="compositionally biased region" description="Gly residues" evidence="4">
    <location>
        <begin position="327"/>
        <end position="337"/>
    </location>
</feature>
<keyword evidence="3" id="KW-0067">ATP-binding</keyword>
<feature type="region of interest" description="Disordered" evidence="4">
    <location>
        <begin position="130"/>
        <end position="169"/>
    </location>
</feature>
<sequence length="738" mass="77727">MDALLQLRHLHFSAEGCDVGSEQQQAKALQLKCFLSSAGAPEFDPSHEAADALLDASAPARRERLWDAVMYAAGLGKEFCILAGSLANLDLSGAVLKGNSLLDLGECTAAAREASSQTRQALLDFHQRYRQEHQHQQQLQQQEVPTAQRTSSDGMQPPGQAPRSPSGIAAAAAGQLGAGAQQSFGAAAGAVHCGGVGQARPGPSLRPPVPPIQQQPQDGSALGVPTPQVPQHDGGQRWNGTSGSGSSGNGPSRWVTGKRPAMVDVGPPVDEDCSSGPGGSGVGGPGGFRTARAQLVADSVRKGQAPPTFSNQVPRTGLTRPLKKQQTGGGGGAGGSNVRGFVPPFVARGIEGPPTAGGGGGGGKGEATDGDVDSPYPPRLLEMLAERNLLSYGPEGNVVVPEPLAKLDPKIIDNVFNEVLDRSASIGWSDIAGQDAAKRLVQEMVVWPMLNPQLFRGARAPPRGLLLFGPPGTGKTLIGKAVAANISATFFSISASSLTSKWIGEGEKMVRALFALAGCLQPSVIFIDEIDSLLSARKAEGEHEASRRLKTEMLVQMDGCDPGSSERRVLVIGATNRPEELDEAARRRMPKQLYIPLPCAVARYQMLVNTFRQGSEVTTCLSESDLAKIVDRTAGYSGSDMKNLIQEACQGPVRDLFRSLGNVTNVTPNDLRPVNLKDFQMACKAQKRTVSDAEVERYEKYDSQFGAKYVEETEASCRTGGAGVGMGDGGCDLPDEEW</sequence>